<dbReference type="CDD" id="cd10448">
    <property type="entry name" value="GIY-YIG_unchar_3"/>
    <property type="match status" value="1"/>
</dbReference>
<feature type="domain" description="GIY-YIG" evidence="2">
    <location>
        <begin position="4"/>
        <end position="80"/>
    </location>
</feature>
<dbReference type="InterPro" id="IPR050190">
    <property type="entry name" value="UPF0213_domain"/>
</dbReference>
<evidence type="ECO:0000313" key="3">
    <source>
        <dbReference type="EMBL" id="OGZ88254.1"/>
    </source>
</evidence>
<reference evidence="3 4" key="1">
    <citation type="journal article" date="2016" name="Nat. Commun.">
        <title>Thousands of microbial genomes shed light on interconnected biogeochemical processes in an aquifer system.</title>
        <authorList>
            <person name="Anantharaman K."/>
            <person name="Brown C.T."/>
            <person name="Hug L.A."/>
            <person name="Sharon I."/>
            <person name="Castelle C.J."/>
            <person name="Probst A.J."/>
            <person name="Thomas B.C."/>
            <person name="Singh A."/>
            <person name="Wilkins M.J."/>
            <person name="Karaoz U."/>
            <person name="Brodie E.L."/>
            <person name="Williams K.H."/>
            <person name="Hubbard S.S."/>
            <person name="Banfield J.F."/>
        </authorList>
    </citation>
    <scope>NUCLEOTIDE SEQUENCE [LARGE SCALE GENOMIC DNA]</scope>
</reference>
<evidence type="ECO:0000259" key="2">
    <source>
        <dbReference type="PROSITE" id="PS50164"/>
    </source>
</evidence>
<protein>
    <recommendedName>
        <fullName evidence="2">GIY-YIG domain-containing protein</fullName>
    </recommendedName>
</protein>
<organism evidence="3 4">
    <name type="scientific">Candidatus Staskawiczbacteria bacterium RIFOXYD1_FULL_32_13</name>
    <dbReference type="NCBI Taxonomy" id="1802234"/>
    <lineage>
        <taxon>Bacteria</taxon>
        <taxon>Candidatus Staskawicziibacteriota</taxon>
    </lineage>
</organism>
<dbReference type="Gene3D" id="3.40.1440.10">
    <property type="entry name" value="GIY-YIG endonuclease"/>
    <property type="match status" value="1"/>
</dbReference>
<proteinExistence type="inferred from homology"/>
<comment type="caution">
    <text evidence="3">The sequence shown here is derived from an EMBL/GenBank/DDBJ whole genome shotgun (WGS) entry which is preliminary data.</text>
</comment>
<dbReference type="SMART" id="SM00465">
    <property type="entry name" value="GIYc"/>
    <property type="match status" value="1"/>
</dbReference>
<name>A0A1G2JMA9_9BACT</name>
<dbReference type="EMBL" id="MHPU01000027">
    <property type="protein sequence ID" value="OGZ88254.1"/>
    <property type="molecule type" value="Genomic_DNA"/>
</dbReference>
<comment type="similarity">
    <text evidence="1">Belongs to the UPF0213 family.</text>
</comment>
<accession>A0A1G2JMA9</accession>
<evidence type="ECO:0000313" key="4">
    <source>
        <dbReference type="Proteomes" id="UP000178935"/>
    </source>
</evidence>
<dbReference type="PANTHER" id="PTHR34477:SF5">
    <property type="entry name" value="BSL5627 PROTEIN"/>
    <property type="match status" value="1"/>
</dbReference>
<dbReference type="InterPro" id="IPR035901">
    <property type="entry name" value="GIY-YIG_endonuc_sf"/>
</dbReference>
<sequence>MQKKHSYIYILTNKRNGTIYAGVTSNLEKRTYEHKNNLIDGFTKKYSTHNLVYFEEDSDIKMAIEREKQIKSWSRKKKLLLIEKINPTWRDLSEEI</sequence>
<dbReference type="PROSITE" id="PS50164">
    <property type="entry name" value="GIY_YIG"/>
    <property type="match status" value="1"/>
</dbReference>
<dbReference type="InterPro" id="IPR000305">
    <property type="entry name" value="GIY-YIG_endonuc"/>
</dbReference>
<dbReference type="Proteomes" id="UP000178935">
    <property type="component" value="Unassembled WGS sequence"/>
</dbReference>
<dbReference type="Pfam" id="PF01541">
    <property type="entry name" value="GIY-YIG"/>
    <property type="match status" value="1"/>
</dbReference>
<evidence type="ECO:0000256" key="1">
    <source>
        <dbReference type="ARBA" id="ARBA00007435"/>
    </source>
</evidence>
<dbReference type="SUPFAM" id="SSF82771">
    <property type="entry name" value="GIY-YIG endonuclease"/>
    <property type="match status" value="1"/>
</dbReference>
<dbReference type="AlphaFoldDB" id="A0A1G2JMA9"/>
<dbReference type="PANTHER" id="PTHR34477">
    <property type="entry name" value="UPF0213 PROTEIN YHBQ"/>
    <property type="match status" value="1"/>
</dbReference>
<gene>
    <name evidence="3" type="ORF">A2561_04845</name>
</gene>